<keyword evidence="1" id="KW-0472">Membrane</keyword>
<name>A0ABW7G3S4_9BURK</name>
<dbReference type="Gene3D" id="1.10.287.70">
    <property type="match status" value="1"/>
</dbReference>
<evidence type="ECO:0000313" key="4">
    <source>
        <dbReference type="Proteomes" id="UP001606305"/>
    </source>
</evidence>
<reference evidence="3 4" key="1">
    <citation type="submission" date="2024-09" db="EMBL/GenBank/DDBJ databases">
        <title>Novel species of the genus Pelomonas and Roseateles isolated from streams.</title>
        <authorList>
            <person name="Lu H."/>
        </authorList>
    </citation>
    <scope>NUCLEOTIDE SEQUENCE [LARGE SCALE GENOMIC DNA]</scope>
    <source>
        <strain evidence="3 4">BYS96W</strain>
    </source>
</reference>
<comment type="caution">
    <text evidence="3">The sequence shown here is derived from an EMBL/GenBank/DDBJ whole genome shotgun (WGS) entry which is preliminary data.</text>
</comment>
<keyword evidence="1" id="KW-0812">Transmembrane</keyword>
<feature type="transmembrane region" description="Helical" evidence="1">
    <location>
        <begin position="88"/>
        <end position="107"/>
    </location>
</feature>
<accession>A0ABW7G3S4</accession>
<dbReference type="GO" id="GO:0034220">
    <property type="term" value="P:monoatomic ion transmembrane transport"/>
    <property type="evidence" value="ECO:0007669"/>
    <property type="project" value="UniProtKB-KW"/>
</dbReference>
<feature type="transmembrane region" description="Helical" evidence="1">
    <location>
        <begin position="198"/>
        <end position="223"/>
    </location>
</feature>
<keyword evidence="3" id="KW-0813">Transport</keyword>
<feature type="transmembrane region" description="Helical" evidence="1">
    <location>
        <begin position="58"/>
        <end position="76"/>
    </location>
</feature>
<keyword evidence="3" id="KW-0407">Ion channel</keyword>
<organism evidence="3 4">
    <name type="scientific">Pelomonas nitida</name>
    <dbReference type="NCBI Taxonomy" id="3299027"/>
    <lineage>
        <taxon>Bacteria</taxon>
        <taxon>Pseudomonadati</taxon>
        <taxon>Pseudomonadota</taxon>
        <taxon>Betaproteobacteria</taxon>
        <taxon>Burkholderiales</taxon>
        <taxon>Sphaerotilaceae</taxon>
        <taxon>Roseateles</taxon>
    </lineage>
</organism>
<dbReference type="InterPro" id="IPR013099">
    <property type="entry name" value="K_chnl_dom"/>
</dbReference>
<keyword evidence="3" id="KW-0406">Ion transport</keyword>
<evidence type="ECO:0000313" key="3">
    <source>
        <dbReference type="EMBL" id="MFG6456560.1"/>
    </source>
</evidence>
<feature type="transmembrane region" description="Helical" evidence="1">
    <location>
        <begin position="29"/>
        <end position="46"/>
    </location>
</feature>
<feature type="transmembrane region" description="Helical" evidence="1">
    <location>
        <begin position="113"/>
        <end position="131"/>
    </location>
</feature>
<evidence type="ECO:0000259" key="2">
    <source>
        <dbReference type="Pfam" id="PF07885"/>
    </source>
</evidence>
<proteinExistence type="predicted"/>
<keyword evidence="4" id="KW-1185">Reference proteome</keyword>
<dbReference type="Proteomes" id="UP001606305">
    <property type="component" value="Unassembled WGS sequence"/>
</dbReference>
<evidence type="ECO:0000256" key="1">
    <source>
        <dbReference type="SAM" id="Phobius"/>
    </source>
</evidence>
<dbReference type="RefSeq" id="WP_394487320.1">
    <property type="nucleotide sequence ID" value="NZ_JBIGIA010000004.1"/>
</dbReference>
<dbReference type="Pfam" id="PF07885">
    <property type="entry name" value="Ion_trans_2"/>
    <property type="match status" value="1"/>
</dbReference>
<dbReference type="EMBL" id="JBIGIA010000004">
    <property type="protein sequence ID" value="MFG6456560.1"/>
    <property type="molecule type" value="Genomic_DNA"/>
</dbReference>
<feature type="transmembrane region" description="Helical" evidence="1">
    <location>
        <begin position="143"/>
        <end position="163"/>
    </location>
</feature>
<keyword evidence="1" id="KW-1133">Transmembrane helix</keyword>
<gene>
    <name evidence="3" type="ORF">ACG00X_06910</name>
</gene>
<dbReference type="SUPFAM" id="SSF81324">
    <property type="entry name" value="Voltage-gated potassium channels"/>
    <property type="match status" value="1"/>
</dbReference>
<protein>
    <submittedName>
        <fullName evidence="3">Potassium channel family protein</fullName>
    </submittedName>
</protein>
<feature type="domain" description="Potassium channel" evidence="2">
    <location>
        <begin position="149"/>
        <end position="221"/>
    </location>
</feature>
<sequence length="268" mass="29002">MTRPASSRAWGLARPPGSSAAASRELMRWRWPVLAALLSTIPAFYIELLEQLPTPAATALYVLAAGVLALALWRVSRRLDHPRQHLRRNALDFALIAGFLLSALLPASTGSPLSLAIRLGVALLSLVRIVWMLRPWLTRGGLVYLLVLAFAVLCFCGVGFWALEPHVPTLGDGLWLAFTTAATVGYGDIVPSTPASKIFSVFVVLLGYAVLSLVTAAIAAMWVETRVETTERRLERDILREMHAEISALREEVAALRRGAGDGGQADG</sequence>